<proteinExistence type="predicted"/>
<reference evidence="1 2" key="2">
    <citation type="journal article" date="2021" name="Genomics">
        <title>High-quality reference genome for Clonorchis sinensis.</title>
        <authorList>
            <person name="Young N.D."/>
            <person name="Stroehlein A.J."/>
            <person name="Kinkar L."/>
            <person name="Wang T."/>
            <person name="Sohn W.M."/>
            <person name="Chang B.C.H."/>
            <person name="Kaur P."/>
            <person name="Weisz D."/>
            <person name="Dudchenko O."/>
            <person name="Aiden E.L."/>
            <person name="Korhonen P.K."/>
            <person name="Gasser R.B."/>
        </authorList>
    </citation>
    <scope>NUCLEOTIDE SEQUENCE [LARGE SCALE GENOMIC DNA]</scope>
    <source>
        <strain evidence="1">Cs-k2</strain>
    </source>
</reference>
<gene>
    <name evidence="1" type="ORF">CSKR_101344</name>
</gene>
<evidence type="ECO:0000313" key="2">
    <source>
        <dbReference type="Proteomes" id="UP000286415"/>
    </source>
</evidence>
<dbReference type="EMBL" id="NIRI02000042">
    <property type="protein sequence ID" value="KAG5447578.1"/>
    <property type="molecule type" value="Genomic_DNA"/>
</dbReference>
<accession>A0A3R7FRU7</accession>
<keyword evidence="2" id="KW-1185">Reference proteome</keyword>
<sequence>MCCTRPPHVSVAPIFEISRYMYISNALLISFIVNLYKYVHMLRDVYFGLFNLRDMPLFTKVMGSKTLICISFTKLNIHLLLERVFLNFSGYSLTVTQTQANATKRLHKFRNRSHFSRDAKRIYEKTYHSHASSVASTVTMVFGFYLSISINAT</sequence>
<dbReference type="InParanoid" id="A0A3R7FRU7"/>
<organism evidence="1 2">
    <name type="scientific">Clonorchis sinensis</name>
    <name type="common">Chinese liver fluke</name>
    <dbReference type="NCBI Taxonomy" id="79923"/>
    <lineage>
        <taxon>Eukaryota</taxon>
        <taxon>Metazoa</taxon>
        <taxon>Spiralia</taxon>
        <taxon>Lophotrochozoa</taxon>
        <taxon>Platyhelminthes</taxon>
        <taxon>Trematoda</taxon>
        <taxon>Digenea</taxon>
        <taxon>Opisthorchiida</taxon>
        <taxon>Opisthorchiata</taxon>
        <taxon>Opisthorchiidae</taxon>
        <taxon>Clonorchis</taxon>
    </lineage>
</organism>
<name>A0A3R7FRU7_CLOSI</name>
<comment type="caution">
    <text evidence="1">The sequence shown here is derived from an EMBL/GenBank/DDBJ whole genome shotgun (WGS) entry which is preliminary data.</text>
</comment>
<dbReference type="AlphaFoldDB" id="A0A3R7FRU7"/>
<evidence type="ECO:0000313" key="1">
    <source>
        <dbReference type="EMBL" id="KAG5447578.1"/>
    </source>
</evidence>
<dbReference type="Proteomes" id="UP000286415">
    <property type="component" value="Unassembled WGS sequence"/>
</dbReference>
<reference evidence="1 2" key="1">
    <citation type="journal article" date="2018" name="Biotechnol. Adv.">
        <title>Improved genomic resources and new bioinformatic workflow for the carcinogenic parasite Clonorchis sinensis: Biotechnological implications.</title>
        <authorList>
            <person name="Wang D."/>
            <person name="Korhonen P.K."/>
            <person name="Gasser R.B."/>
            <person name="Young N.D."/>
        </authorList>
    </citation>
    <scope>NUCLEOTIDE SEQUENCE [LARGE SCALE GENOMIC DNA]</scope>
    <source>
        <strain evidence="1">Cs-k2</strain>
    </source>
</reference>
<protein>
    <submittedName>
        <fullName evidence="1">Uncharacterized protein</fullName>
    </submittedName>
</protein>